<sequence>MIFKIQKQITVLFFRYQKDSKCINNKNETKKDKSKLLSSPNSEIRCCKREVLIPQGLKSKAHYHSAIQCIIFILKKLKGFVDELIINYLINCKIIFQLKLKEMKIKCIRSVSLKFHWNYVNQSPGRHIKYM</sequence>
<organism evidence="1 2">
    <name type="scientific">Tegillarca granosa</name>
    <name type="common">Malaysian cockle</name>
    <name type="synonym">Anadara granosa</name>
    <dbReference type="NCBI Taxonomy" id="220873"/>
    <lineage>
        <taxon>Eukaryota</taxon>
        <taxon>Metazoa</taxon>
        <taxon>Spiralia</taxon>
        <taxon>Lophotrochozoa</taxon>
        <taxon>Mollusca</taxon>
        <taxon>Bivalvia</taxon>
        <taxon>Autobranchia</taxon>
        <taxon>Pteriomorphia</taxon>
        <taxon>Arcoida</taxon>
        <taxon>Arcoidea</taxon>
        <taxon>Arcidae</taxon>
        <taxon>Tegillarca</taxon>
    </lineage>
</organism>
<dbReference type="EMBL" id="JARBDR010000640">
    <property type="protein sequence ID" value="KAJ8310157.1"/>
    <property type="molecule type" value="Genomic_DNA"/>
</dbReference>
<protein>
    <submittedName>
        <fullName evidence="1">Uncharacterized protein</fullName>
    </submittedName>
</protein>
<comment type="caution">
    <text evidence="1">The sequence shown here is derived from an EMBL/GenBank/DDBJ whole genome shotgun (WGS) entry which is preliminary data.</text>
</comment>
<accession>A0ABQ9F1K7</accession>
<reference evidence="1 2" key="1">
    <citation type="submission" date="2022-12" db="EMBL/GenBank/DDBJ databases">
        <title>Chromosome-level genome of Tegillarca granosa.</title>
        <authorList>
            <person name="Kim J."/>
        </authorList>
    </citation>
    <scope>NUCLEOTIDE SEQUENCE [LARGE SCALE GENOMIC DNA]</scope>
    <source>
        <strain evidence="1">Teg-2019</strain>
        <tissue evidence="1">Adductor muscle</tissue>
    </source>
</reference>
<dbReference type="Proteomes" id="UP001217089">
    <property type="component" value="Unassembled WGS sequence"/>
</dbReference>
<gene>
    <name evidence="1" type="ORF">KUTeg_012022</name>
</gene>
<keyword evidence="2" id="KW-1185">Reference proteome</keyword>
<evidence type="ECO:0000313" key="1">
    <source>
        <dbReference type="EMBL" id="KAJ8310157.1"/>
    </source>
</evidence>
<name>A0ABQ9F1K7_TEGGR</name>
<evidence type="ECO:0000313" key="2">
    <source>
        <dbReference type="Proteomes" id="UP001217089"/>
    </source>
</evidence>
<proteinExistence type="predicted"/>